<dbReference type="RefSeq" id="WP_076685529.1">
    <property type="nucleotide sequence ID" value="NZ_CP015588.1"/>
</dbReference>
<protein>
    <submittedName>
        <fullName evidence="1">Uncharacterized protein</fullName>
    </submittedName>
</protein>
<gene>
    <name evidence="1" type="ORF">A7J05_19580</name>
</gene>
<organism evidence="1 2">
    <name type="scientific">Streptomyces alfalfae</name>
    <dbReference type="NCBI Taxonomy" id="1642299"/>
    <lineage>
        <taxon>Bacteria</taxon>
        <taxon>Bacillati</taxon>
        <taxon>Actinomycetota</taxon>
        <taxon>Actinomycetes</taxon>
        <taxon>Kitasatosporales</taxon>
        <taxon>Streptomycetaceae</taxon>
        <taxon>Streptomyces</taxon>
    </lineage>
</organism>
<reference evidence="1 2" key="1">
    <citation type="submission" date="2016-05" db="EMBL/GenBank/DDBJ databases">
        <authorList>
            <person name="Gu J."/>
        </authorList>
    </citation>
    <scope>NUCLEOTIDE SEQUENCE [LARGE SCALE GENOMIC DNA]</scope>
    <source>
        <strain evidence="1 2">ACCC40021</strain>
    </source>
</reference>
<sequence>MSGTRGASLTWSREEDEDWAATVEVRLVLRHDAPDGLADEVLAEAHEMVAEAGRPALEVLGAPEEYARTVAAERIGEAHRARVDANGLTPGERIVAAQVSLGLVGLVLCVLDWVQDGLWAEVTPSGAAVFAAIVLALACASVAVVAGAAGRWRGMWGFAGGVAAALVGGGVLAVFLSEERLFRVPVPVLAVGCVAVAAAAAALPKARIDRWFASPPPAGDDEAWLARLGRLLRGRHAMPAAQARGHVREARQHLAAAPEGESAEDAFGDVEVYALRLAEGPARKGRLARRKLYGSGAAALFFTVLLVDDLIAGDGGSPFWTALHVAVVAFLLWAFWTEWRELRSAPRPPAD</sequence>
<dbReference type="Proteomes" id="UP000187191">
    <property type="component" value="Chromosome"/>
</dbReference>
<evidence type="ECO:0000313" key="1">
    <source>
        <dbReference type="EMBL" id="APY87623.1"/>
    </source>
</evidence>
<proteinExistence type="predicted"/>
<evidence type="ECO:0000313" key="2">
    <source>
        <dbReference type="Proteomes" id="UP000187191"/>
    </source>
</evidence>
<dbReference type="EMBL" id="CP015588">
    <property type="protein sequence ID" value="APY87623.1"/>
    <property type="molecule type" value="Genomic_DNA"/>
</dbReference>
<keyword evidence="2" id="KW-1185">Reference proteome</keyword>
<name>A0ABM6GUB0_9ACTN</name>
<accession>A0ABM6GUB0</accession>